<comment type="cofactor">
    <cofactor evidence="1">
        <name>Fe cation</name>
        <dbReference type="ChEBI" id="CHEBI:24875"/>
    </cofactor>
</comment>
<dbReference type="EC" id="1.13.11.27" evidence="7"/>
<gene>
    <name evidence="7" type="primary">hppD</name>
    <name evidence="7" type="ORF">ACFOYY_29900</name>
</gene>
<dbReference type="InterPro" id="IPR015422">
    <property type="entry name" value="PyrdxlP-dep_Trfase_small"/>
</dbReference>
<dbReference type="InterPro" id="IPR041735">
    <property type="entry name" value="4OHPhenylPyrv_dOase_C"/>
</dbReference>
<dbReference type="Gene3D" id="3.10.180.10">
    <property type="entry name" value="2,3-Dihydroxybiphenyl 1,2-Dioxygenase, domain 1"/>
    <property type="match status" value="2"/>
</dbReference>
<protein>
    <submittedName>
        <fullName evidence="7">4-hydroxyphenylpyruvate dioxygenase</fullName>
        <ecNumber evidence="7">1.13.11.27</ecNumber>
    </submittedName>
</protein>
<dbReference type="InterPro" id="IPR004839">
    <property type="entry name" value="Aminotransferase_I/II_large"/>
</dbReference>
<dbReference type="SUPFAM" id="SSF54593">
    <property type="entry name" value="Glyoxalase/Bleomycin resistance protein/Dihydroxybiphenyl dioxygenase"/>
    <property type="match status" value="1"/>
</dbReference>
<dbReference type="PANTHER" id="PTHR11959:SF1">
    <property type="entry name" value="4-HYDROXYPHENYLPYRUVATE DIOXYGENASE"/>
    <property type="match status" value="1"/>
</dbReference>
<dbReference type="InterPro" id="IPR029068">
    <property type="entry name" value="Glyas_Bleomycin-R_OHBP_Dase"/>
</dbReference>
<dbReference type="InterPro" id="IPR015424">
    <property type="entry name" value="PyrdxlP-dep_Trfase"/>
</dbReference>
<dbReference type="CDD" id="cd00609">
    <property type="entry name" value="AAT_like"/>
    <property type="match status" value="1"/>
</dbReference>
<evidence type="ECO:0000259" key="6">
    <source>
        <dbReference type="PROSITE" id="PS51819"/>
    </source>
</evidence>
<dbReference type="RefSeq" id="WP_386194156.1">
    <property type="nucleotide sequence ID" value="NZ_JBHSBC010000033.1"/>
</dbReference>
<keyword evidence="8" id="KW-1185">Reference proteome</keyword>
<comment type="caution">
    <text evidence="7">The sequence shown here is derived from an EMBL/GenBank/DDBJ whole genome shotgun (WGS) entry which is preliminary data.</text>
</comment>
<keyword evidence="5" id="KW-0408">Iron</keyword>
<dbReference type="CDD" id="cd08342">
    <property type="entry name" value="HPPD_N_like"/>
    <property type="match status" value="1"/>
</dbReference>
<dbReference type="InterPro" id="IPR015421">
    <property type="entry name" value="PyrdxlP-dep_Trfase_major"/>
</dbReference>
<dbReference type="PANTHER" id="PTHR11959">
    <property type="entry name" value="4-HYDROXYPHENYLPYRUVATE DIOXYGENASE"/>
    <property type="match status" value="1"/>
</dbReference>
<dbReference type="PROSITE" id="PS51819">
    <property type="entry name" value="VOC"/>
    <property type="match status" value="2"/>
</dbReference>
<evidence type="ECO:0000256" key="2">
    <source>
        <dbReference type="ARBA" id="ARBA00005877"/>
    </source>
</evidence>
<evidence type="ECO:0000313" key="8">
    <source>
        <dbReference type="Proteomes" id="UP001595698"/>
    </source>
</evidence>
<evidence type="ECO:0000313" key="7">
    <source>
        <dbReference type="EMBL" id="MFC3984385.1"/>
    </source>
</evidence>
<dbReference type="InterPro" id="IPR041736">
    <property type="entry name" value="4OHPhenylPyrv_dOase_N"/>
</dbReference>
<sequence>MKHLLAQNENPFGPLPSVRAALVRAIDGLNRYPEFRPASLTRTIADWQGVQDSEVIVGTGSAGVAHDLFRGLLRPGDAVLHSDPCFDVYPMLCAMAQAESVAVPLGADARHDLAAMAGRIDERTRLIVLCNPHNPTGTVYTWDELTAFFALVPPSAVILLDEAYVDFAPDLGAPEVADRLADWPNLVVLRTFSKSHGLAALRIGYALANAEIVERVTPHQVPYTPGQLQLAAVQAAIAADDEVRQRIWLISYQRDRLRGKLVELGWSVTPSRTNFLWITAGDPARLDLARAALERHGVAARTYPGRAIRLAVGDQVANDAVITALSTLKNESTMPVDVTLDHIELYVEDIASQIDRLTTGYGFDLLIPPSRRAGYEEQLSALLGQGGIRILLTQPLCAEHPATGYLRRHGDGVADIVLRATDAGAVYTELIERGADGLSRPAGRAGCVVATVSAFGDVAHTLLERAPGVPADRIPGLPDPLSPGAGGVGLRTIDHFAICLPLGELDKTVRRYNEVFGFSTIFSERIEIGALGMDSTVVQNADRTVTFTLIEPLSVNSGGQIVTFLADHGGAGVQHVAFDSHDIVETVGTMARRGVPFLRAPEVYFDRLLDRLTPMRHSVQQLQDLHLLADQDHDGQLYQIFTRSEHPRGTLFFEVIERARARTFGSNNVRALYEAVELQNSARESTGSPGSPGSAE</sequence>
<keyword evidence="7" id="KW-0223">Dioxygenase</keyword>
<keyword evidence="3" id="KW-0479">Metal-binding</keyword>
<evidence type="ECO:0000256" key="4">
    <source>
        <dbReference type="ARBA" id="ARBA00022737"/>
    </source>
</evidence>
<dbReference type="Pfam" id="PF00155">
    <property type="entry name" value="Aminotran_1_2"/>
    <property type="match status" value="1"/>
</dbReference>
<dbReference type="NCBIfam" id="TIGR01263">
    <property type="entry name" value="4HPPD"/>
    <property type="match status" value="1"/>
</dbReference>
<comment type="similarity">
    <text evidence="2">Belongs to the 4HPPD family.</text>
</comment>
<evidence type="ECO:0000256" key="1">
    <source>
        <dbReference type="ARBA" id="ARBA00001962"/>
    </source>
</evidence>
<dbReference type="Gene3D" id="3.40.640.10">
    <property type="entry name" value="Type I PLP-dependent aspartate aminotransferase-like (Major domain)"/>
    <property type="match status" value="1"/>
</dbReference>
<feature type="domain" description="VOC" evidence="6">
    <location>
        <begin position="339"/>
        <end position="468"/>
    </location>
</feature>
<dbReference type="EMBL" id="JBHSBC010000033">
    <property type="protein sequence ID" value="MFC3984385.1"/>
    <property type="molecule type" value="Genomic_DNA"/>
</dbReference>
<reference evidence="8" key="1">
    <citation type="journal article" date="2019" name="Int. J. Syst. Evol. Microbiol.">
        <title>The Global Catalogue of Microorganisms (GCM) 10K type strain sequencing project: providing services to taxonomists for standard genome sequencing and annotation.</title>
        <authorList>
            <consortium name="The Broad Institute Genomics Platform"/>
            <consortium name="The Broad Institute Genome Sequencing Center for Infectious Disease"/>
            <person name="Wu L."/>
            <person name="Ma J."/>
        </authorList>
    </citation>
    <scope>NUCLEOTIDE SEQUENCE [LARGE SCALE GENOMIC DNA]</scope>
    <source>
        <strain evidence="8">TBRC 7912</strain>
    </source>
</reference>
<dbReference type="Pfam" id="PF00903">
    <property type="entry name" value="Glyoxalase"/>
    <property type="match status" value="1"/>
</dbReference>
<dbReference type="CDD" id="cd07250">
    <property type="entry name" value="HPPD_C_like"/>
    <property type="match status" value="1"/>
</dbReference>
<dbReference type="GO" id="GO:0003868">
    <property type="term" value="F:4-hydroxyphenylpyruvate dioxygenase activity"/>
    <property type="evidence" value="ECO:0007669"/>
    <property type="project" value="UniProtKB-EC"/>
</dbReference>
<proteinExistence type="inferred from homology"/>
<keyword evidence="4" id="KW-0677">Repeat</keyword>
<dbReference type="InterPro" id="IPR004360">
    <property type="entry name" value="Glyas_Fos-R_dOase_dom"/>
</dbReference>
<evidence type="ECO:0000256" key="5">
    <source>
        <dbReference type="ARBA" id="ARBA00023004"/>
    </source>
</evidence>
<dbReference type="SUPFAM" id="SSF53383">
    <property type="entry name" value="PLP-dependent transferases"/>
    <property type="match status" value="1"/>
</dbReference>
<dbReference type="Proteomes" id="UP001595698">
    <property type="component" value="Unassembled WGS sequence"/>
</dbReference>
<feature type="domain" description="VOC" evidence="6">
    <location>
        <begin position="492"/>
        <end position="643"/>
    </location>
</feature>
<dbReference type="InterPro" id="IPR005956">
    <property type="entry name" value="4OHPhenylPyrv_dOase"/>
</dbReference>
<keyword evidence="7" id="KW-0560">Oxidoreductase</keyword>
<accession>A0ABV8FA81</accession>
<dbReference type="Gene3D" id="3.90.1150.10">
    <property type="entry name" value="Aspartate Aminotransferase, domain 1"/>
    <property type="match status" value="1"/>
</dbReference>
<organism evidence="7 8">
    <name type="scientific">Streptosporangium jomthongense</name>
    <dbReference type="NCBI Taxonomy" id="1193683"/>
    <lineage>
        <taxon>Bacteria</taxon>
        <taxon>Bacillati</taxon>
        <taxon>Actinomycetota</taxon>
        <taxon>Actinomycetes</taxon>
        <taxon>Streptosporangiales</taxon>
        <taxon>Streptosporangiaceae</taxon>
        <taxon>Streptosporangium</taxon>
    </lineage>
</organism>
<dbReference type="InterPro" id="IPR037523">
    <property type="entry name" value="VOC_core"/>
</dbReference>
<name>A0ABV8FA81_9ACTN</name>
<evidence type="ECO:0000256" key="3">
    <source>
        <dbReference type="ARBA" id="ARBA00022723"/>
    </source>
</evidence>